<dbReference type="AlphaFoldDB" id="A0A2S4W3K1"/>
<evidence type="ECO:0000313" key="9">
    <source>
        <dbReference type="EMBL" id="POW16319.1"/>
    </source>
</evidence>
<protein>
    <recommendedName>
        <fullName evidence="11">DUF159 domain protein</fullName>
    </recommendedName>
</protein>
<reference evidence="9" key="1">
    <citation type="submission" date="2017-12" db="EMBL/GenBank/DDBJ databases">
        <title>Gene loss provides genomic basis for host adaptation in cereal stripe rust fungi.</title>
        <authorList>
            <person name="Xia C."/>
        </authorList>
    </citation>
    <scope>NUCLEOTIDE SEQUENCE [LARGE SCALE GENOMIC DNA]</scope>
    <source>
        <strain evidence="9">93-210</strain>
    </source>
</reference>
<dbReference type="SUPFAM" id="SSF143081">
    <property type="entry name" value="BB1717-like"/>
    <property type="match status" value="1"/>
</dbReference>
<dbReference type="EMBL" id="PKSL01000008">
    <property type="protein sequence ID" value="POW16319.1"/>
    <property type="molecule type" value="Genomic_DNA"/>
</dbReference>
<keyword evidence="5" id="KW-0190">Covalent protein-DNA linkage</keyword>
<keyword evidence="4" id="KW-0378">Hydrolase</keyword>
<gene>
    <name evidence="9" type="ORF">PSTT_01526</name>
</gene>
<dbReference type="VEuPathDB" id="FungiDB:PSTT_01526"/>
<evidence type="ECO:0008006" key="11">
    <source>
        <dbReference type="Google" id="ProtNLM"/>
    </source>
</evidence>
<organism evidence="9 10">
    <name type="scientific">Puccinia striiformis</name>
    <dbReference type="NCBI Taxonomy" id="27350"/>
    <lineage>
        <taxon>Eukaryota</taxon>
        <taxon>Fungi</taxon>
        <taxon>Dikarya</taxon>
        <taxon>Basidiomycota</taxon>
        <taxon>Pucciniomycotina</taxon>
        <taxon>Pucciniomycetes</taxon>
        <taxon>Pucciniales</taxon>
        <taxon>Pucciniaceae</taxon>
        <taxon>Puccinia</taxon>
    </lineage>
</organism>
<evidence type="ECO:0000313" key="10">
    <source>
        <dbReference type="Proteomes" id="UP000239156"/>
    </source>
</evidence>
<dbReference type="Proteomes" id="UP000239156">
    <property type="component" value="Unassembled WGS sequence"/>
</dbReference>
<evidence type="ECO:0000256" key="1">
    <source>
        <dbReference type="ARBA" id="ARBA00008136"/>
    </source>
</evidence>
<accession>A0A2S4W3K1</accession>
<dbReference type="InterPro" id="IPR003738">
    <property type="entry name" value="SRAP"/>
</dbReference>
<dbReference type="GO" id="GO:0003697">
    <property type="term" value="F:single-stranded DNA binding"/>
    <property type="evidence" value="ECO:0007669"/>
    <property type="project" value="InterPro"/>
</dbReference>
<keyword evidence="7" id="KW-0456">Lyase</keyword>
<feature type="compositionally biased region" description="Basic and acidic residues" evidence="8">
    <location>
        <begin position="421"/>
        <end position="430"/>
    </location>
</feature>
<dbReference type="GO" id="GO:0106300">
    <property type="term" value="P:protein-DNA covalent cross-linking repair"/>
    <property type="evidence" value="ECO:0007669"/>
    <property type="project" value="InterPro"/>
</dbReference>
<evidence type="ECO:0000256" key="6">
    <source>
        <dbReference type="ARBA" id="ARBA00023125"/>
    </source>
</evidence>
<sequence>MCGRFALSLNVEDLDVNLKDLQLHVDSWLNAEEYSPSYNLLPRTSEAAVIRRINPSENRLGIDCMKWGLVPHWTESAVSLNPQGLVHLLFLLSYKRPAIGTFLQPLKSEWLKERSKSWVESLMSLVVDNNVLKTINARDDKVIEPRGLWNSVKGQKRCIVLCEGFFEWLDKGKDKIPHFVKRTDHQLMCLAGLWDSVTFKGSTEELHTFTIITTSSNKYLSFLHDRMPVILSDRESMEEWMDVSSGEWSNKLGRLLKPFDLDNGLIAYPVPKEVGKVGNQSPDFLRPISQRKGNIMSFFKQQVSPSKPSSSSKSGTSSSNPKAKITAKKGSDGSDSDHVVSATTTGGVVQDEPITITKNECSPPSLNTTAIETKTIHVTVDPGDGLLPTVQNPTNRSSCVTPSPKKLNIKRSASDLSVQSDPDHTSSPEKKARKLP</sequence>
<evidence type="ECO:0000256" key="3">
    <source>
        <dbReference type="ARBA" id="ARBA00022763"/>
    </source>
</evidence>
<dbReference type="PANTHER" id="PTHR13604">
    <property type="entry name" value="DC12-RELATED"/>
    <property type="match status" value="1"/>
</dbReference>
<dbReference type="Gene3D" id="3.90.1680.10">
    <property type="entry name" value="SOS response associated peptidase-like"/>
    <property type="match status" value="2"/>
</dbReference>
<evidence type="ECO:0000256" key="2">
    <source>
        <dbReference type="ARBA" id="ARBA00022670"/>
    </source>
</evidence>
<feature type="compositionally biased region" description="Polar residues" evidence="8">
    <location>
        <begin position="389"/>
        <end position="401"/>
    </location>
</feature>
<evidence type="ECO:0000256" key="5">
    <source>
        <dbReference type="ARBA" id="ARBA00023124"/>
    </source>
</evidence>
<dbReference type="Pfam" id="PF02586">
    <property type="entry name" value="SRAP"/>
    <property type="match status" value="2"/>
</dbReference>
<feature type="compositionally biased region" description="Low complexity" evidence="8">
    <location>
        <begin position="304"/>
        <end position="322"/>
    </location>
</feature>
<dbReference type="GO" id="GO:0016829">
    <property type="term" value="F:lyase activity"/>
    <property type="evidence" value="ECO:0007669"/>
    <property type="project" value="UniProtKB-KW"/>
</dbReference>
<comment type="similarity">
    <text evidence="1">Belongs to the SOS response-associated peptidase family.</text>
</comment>
<keyword evidence="6" id="KW-0238">DNA-binding</keyword>
<comment type="caution">
    <text evidence="9">The sequence shown here is derived from an EMBL/GenBank/DDBJ whole genome shotgun (WGS) entry which is preliminary data.</text>
</comment>
<name>A0A2S4W3K1_9BASI</name>
<dbReference type="PANTHER" id="PTHR13604:SF0">
    <property type="entry name" value="ABASIC SITE PROCESSING PROTEIN HMCES"/>
    <property type="match status" value="1"/>
</dbReference>
<feature type="region of interest" description="Disordered" evidence="8">
    <location>
        <begin position="300"/>
        <end position="346"/>
    </location>
</feature>
<evidence type="ECO:0000256" key="7">
    <source>
        <dbReference type="ARBA" id="ARBA00023239"/>
    </source>
</evidence>
<proteinExistence type="inferred from homology"/>
<evidence type="ECO:0000256" key="8">
    <source>
        <dbReference type="SAM" id="MobiDB-lite"/>
    </source>
</evidence>
<keyword evidence="3" id="KW-0227">DNA damage</keyword>
<dbReference type="VEuPathDB" id="FungiDB:PSHT_04635"/>
<feature type="region of interest" description="Disordered" evidence="8">
    <location>
        <begin position="384"/>
        <end position="436"/>
    </location>
</feature>
<dbReference type="InterPro" id="IPR036590">
    <property type="entry name" value="SRAP-like"/>
</dbReference>
<keyword evidence="10" id="KW-1185">Reference proteome</keyword>
<dbReference type="GO" id="GO:0008233">
    <property type="term" value="F:peptidase activity"/>
    <property type="evidence" value="ECO:0007669"/>
    <property type="project" value="UniProtKB-KW"/>
</dbReference>
<evidence type="ECO:0000256" key="4">
    <source>
        <dbReference type="ARBA" id="ARBA00022801"/>
    </source>
</evidence>
<keyword evidence="2" id="KW-0645">Protease</keyword>
<dbReference type="GO" id="GO:0006508">
    <property type="term" value="P:proteolysis"/>
    <property type="evidence" value="ECO:0007669"/>
    <property type="project" value="UniProtKB-KW"/>
</dbReference>
<feature type="compositionally biased region" description="Basic and acidic residues" evidence="8">
    <location>
        <begin position="329"/>
        <end position="338"/>
    </location>
</feature>